<evidence type="ECO:0000256" key="1">
    <source>
        <dbReference type="SAM" id="MobiDB-lite"/>
    </source>
</evidence>
<sequence>TWNLFISTMSNVVVNLIVKSYPSPQKLIMDILTSFVVGCNPKECPSQLLKGKIPCVMPFGLVLLQNLREQIMLRYFMNRDLVMPFEIGMFLVDSELYLVPTADYSHPPPFPSSSSFTDVEITFVSSLKTTKIPSHITASCRSLSRRFDMINEACDKSELTSYLLKDLINGKYHMVASFLSVYLTMIDQSFISAEKVKKILNEFIDQRFTKKSHPVAEQYVMKAFFSYSCERMFVDPLIWEKNITSSTSSMSRLWADYDHEDVDDCVKYHSLAGVFTTLNRFQYYQIDPFECANELNSSASDKEDFFSRMQHVAECDVQIHQTGKKSIKKVKPKHSIPLLCSLLCLGYKPKFEKGRKNGIQPKYCPYISLNKKEYHRRHVDHFYLSAFSSSRHSNPLKVPYYQMPLMYSQLQKCSSHVAPWSCLCFVIQLYVGLLFLNSRPNLDSDKSDPMIFQSNRGLHSAINSSFGRAQTHSTSLNDAALVVASSFLPIVDHYISSSVLGITFNKTSNPFIFQTLRLCSTVLDVFPSNLLRSPISHTILSKIDGYSRFYEEKMFNKMLIVPSFMSCVIMHQGIESAQNQFARSYGGQTQSLERMKDTLSCLLTPSFLWRIINHHIFPKFIDTASQNYSNPLHEDVIAFKTSVLSFLMPSDISKVMWILDPLFAPYSGASILFQELFIKKLYPHLTRENGKVIVDRISAGIWDPYVSNMFLTHYPQIFDIETLYSLGKSGLFDPFVILSGMFSIYSISKCTTLLMNAIIVYYSPTRAEVPLFDCYAVQLWEQIVCFKFHFGYKKSYISDDCAMPLLLLSYLHHWTSLSDKEPDQIIDPLIQDECNWNNMIPPHVIVALSSQTMIEKSRILVVNQYLRYILTKAVLSQDINENDLICLESLLIWQQTKPNAIPSTMANLQNKTIRMILSLFRDGVSQNPASAMHHEDSVKYVRFTRRLLMNRILSIFTDESEISTRLVKTCMTHLVHSCTYGVLSDINPQSQNYSELSNSFQSFVTSKVPAVVVYDTIEDFKSKRDLFEMWFSLYLLFVCCHTDAGKQISIESTGTNQPYLALFEQEKFFSLWTHNVLESSSLSQSVILFLDTIERKFLVSSPSIQVREEGEDSVSISPFGAHLFSEIYADILFKSGIHGLQSASILSVMFSAFHEHLQIYPEFLNIFNSGGIMGFLMDSQYSSMLKDLICAYMRIGRTQKRCMGSPNSEDWSKSDTGGSWDEIHHHLMNPVLNKLWRHFHTSFMLIHRSSKYITTNNPQYFSSPLNMMLCSTRHCLMIEPTNGCQREIPLLFFRNLLDVVLFQTIHKKYKCNVYASASWNVPLFDWKHAGGFIHFGPLYYIITMFVFPLFSGRKRRIISGIDELMYIWWTGRSLMFESEMAKSVEKRIAYDMANIGNPHPDSHENEAISAIHPADSLLFAISNIRSIPQMVPHIFLFCCSINRNQIDEKSLIILNSLVPLMFTLPRELTAVITTLLIRFETELKSFPWNFISLLQETKALMAKKEFSGGKIPKELISEVILAVKKNISSLLKAFGSSWSLFPSHCCCQFIASMNTNTSFDIVTFGQYLILMIYKFEEKFDQSKLDNSYYILDFLRNPLSAYGNYTRGCRILPTFASYSHFIIDNFEDTHQITVNIDAKFFPRSIYRNMEIIRAIYCLSKRTLFAPDSKLSIVDRDGSYFQCIYNPVIERRPLFSENENISPELSYLNPFFLIIENNMSTIGSSDSSSGSVEEYMYYINTLFRGNDILIISLSLLIGIIHSFQTPEILKIVKREGMIGALNANRQIRELLRLSLKVILDENLKYKYSDLFWNSSDKSSFENILRLLSDPVVCFLSRHVYALIEKEDFTKYSTGRGIFIGRLKYCLRFIHNVGLSEHSFSPVLRSIWNEFFRYYSKYNFILTDCKDPSMLVPNLYRFYTLEQMLTNESCWNFLEMLYYFNFQKHCIPKLQAIKDRKKIWDKELVSQFALMLDWCKASKTDELFSFLESVKADISKGIYMWKHCKFDRIPSFKESEDLYVKFRDNKKQYQGALKLFFDIGLFRISELKDPLIQTRIHTLNSIVTSLTGSSFVDDPLCVIKFDKTTNMYLLLDSLRNFSNSNSNLNSLVFLNDLHRCGSKKLFFIQSFVNDTCPVALDSFVDDIMQESIDQPFPWERFGEVIKAIPEEFKFDKKTVHLSTQNVLDLISYSRQTDAVFLCAMYMKCILWELSHLINEGLCHSPADVSEDNHDPDYFISTSFKTIISSVNFFQSFEGSVAEYYGKKLNIFNSQVKHIVQNILTRHLNDPNYLLSMVQLWSGNFKQCTDSIVSIGCQIPYISLMKCFSLNFHGYAALKFCLEHTLLRVFNGDSSTSLQERNMLCDLNREKEYISREYGFDVWRVIFESSTIPHVVERLSAEIAKVQEPIEKYVLIEKLGYMYPFISNINDVSNRPIVDFLLFCKCWKYVAHMYRDATIENLFTLIIVEKDRKHESDEAKSNNPQQIQEQIDSVDTVHAKLSSDFPYLSRYGSLSIFIALAIQHNLTIPSALSDYLLPQFPLSSFSLPDASFAFLNTFSFPFNSLPFISAVFSSHPSLSTMYRVEVYLSGVFIIPLNWSIVKRILHYTHQKPLKGPIECIPSEGQSAISQRQGIIIHSLNEAKTRSSKQYLKKGSGWATKKRRGEDKRDEFVKSNPFQKKGPTYYSPNIIPAQRLVSRFFLLHALQEKNILCVFSSKAYFWKNYVSSFSLAPASDSKSSEIMPSPLSSSVDSENPENTQDRGESEEMVKVQIRFRSIFSHIPSIIHNLPESQAQIHLPFPLYEYPEEMVSKYPEALPTGSKPIPCVLCVSPVGALATIRHSSTSYSPLDIFVSILNNFMVPREDLAISRAMLSDPIRSSSCRSRRSLYPDAVMIRKPLVAISLTDIHPQLKLYSLLTPAFVRSIEVGERIFRHIPSRLSSRVKFEDCLDLGILRAIKTRNKIHSSVSFEGMIAQDAGGVFREFVGRVIEGGLSRICEENCGVFTFIDDNSRSCTYPLNDRLTIAFTMGVYTAVTWKMSHKFSFPMCSFLVMSLRYMLRAITFCEHKRLKDFKFLEHIKNLDPPTKIVHDFVEFAPYSFDPSCKGMAHFVRSHQEAKQMGMEWPDSLRQNNTDHITPISTEIEDMHDYKTFIMYNLCRKILKAPKTICAFALGFATSLPISSAFLDIPNPKFILALKPSIEVLRADIIRLVRNPNRVPLMEMFEDHVFTLTLEKAIEFVEKFFRFGSSAPRMKLTIDDKLQEHHKLPTASTCSGYIHVHPDWDPKTMFEKFQSVFKLGAHITFGFV</sequence>
<reference evidence="2" key="1">
    <citation type="submission" date="2022-03" db="EMBL/GenBank/DDBJ databases">
        <title>Draft genome sequence of Aduncisulcus paluster, a free-living microaerophilic Fornicata.</title>
        <authorList>
            <person name="Yuyama I."/>
            <person name="Kume K."/>
            <person name="Tamura T."/>
            <person name="Inagaki Y."/>
            <person name="Hashimoto T."/>
        </authorList>
    </citation>
    <scope>NUCLEOTIDE SEQUENCE</scope>
    <source>
        <strain evidence="2">NY0171</strain>
    </source>
</reference>
<dbReference type="InterPro" id="IPR035983">
    <property type="entry name" value="Hect_E3_ubiquitin_ligase"/>
</dbReference>
<proteinExistence type="predicted"/>
<feature type="region of interest" description="Disordered" evidence="1">
    <location>
        <begin position="2649"/>
        <end position="2671"/>
    </location>
</feature>
<dbReference type="EMBL" id="BQXS01010850">
    <property type="protein sequence ID" value="GKT34683.1"/>
    <property type="molecule type" value="Genomic_DNA"/>
</dbReference>
<keyword evidence="3" id="KW-1185">Reference proteome</keyword>
<feature type="non-terminal residue" evidence="2">
    <location>
        <position position="1"/>
    </location>
</feature>
<gene>
    <name evidence="2" type="ORF">ADUPG1_007992</name>
</gene>
<accession>A0ABQ5KQB3</accession>
<name>A0ABQ5KQB3_9EUKA</name>
<feature type="compositionally biased region" description="Basic and acidic residues" evidence="1">
    <location>
        <begin position="2655"/>
        <end position="2664"/>
    </location>
</feature>
<dbReference type="Proteomes" id="UP001057375">
    <property type="component" value="Unassembled WGS sequence"/>
</dbReference>
<feature type="compositionally biased region" description="Low complexity" evidence="1">
    <location>
        <begin position="2731"/>
        <end position="2741"/>
    </location>
</feature>
<organism evidence="2 3">
    <name type="scientific">Aduncisulcus paluster</name>
    <dbReference type="NCBI Taxonomy" id="2918883"/>
    <lineage>
        <taxon>Eukaryota</taxon>
        <taxon>Metamonada</taxon>
        <taxon>Carpediemonas-like organisms</taxon>
        <taxon>Aduncisulcus</taxon>
    </lineage>
</organism>
<protein>
    <recommendedName>
        <fullName evidence="4">Non-specific serine/threonine protein kinase</fullName>
    </recommendedName>
</protein>
<comment type="caution">
    <text evidence="2">The sequence shown here is derived from an EMBL/GenBank/DDBJ whole genome shotgun (WGS) entry which is preliminary data.</text>
</comment>
<evidence type="ECO:0000313" key="2">
    <source>
        <dbReference type="EMBL" id="GKT34683.1"/>
    </source>
</evidence>
<dbReference type="SUPFAM" id="SSF56204">
    <property type="entry name" value="Hect, E3 ligase catalytic domain"/>
    <property type="match status" value="1"/>
</dbReference>
<evidence type="ECO:0008006" key="4">
    <source>
        <dbReference type="Google" id="ProtNLM"/>
    </source>
</evidence>
<feature type="region of interest" description="Disordered" evidence="1">
    <location>
        <begin position="2726"/>
        <end position="2758"/>
    </location>
</feature>
<evidence type="ECO:0000313" key="3">
    <source>
        <dbReference type="Proteomes" id="UP001057375"/>
    </source>
</evidence>